<keyword evidence="1" id="KW-0812">Transmembrane</keyword>
<keyword evidence="1" id="KW-1133">Transmembrane helix</keyword>
<dbReference type="RefSeq" id="WP_024544378.1">
    <property type="nucleotide sequence ID" value="NZ_LR214938.2"/>
</dbReference>
<evidence type="ECO:0000256" key="1">
    <source>
        <dbReference type="SAM" id="Phobius"/>
    </source>
</evidence>
<keyword evidence="1" id="KW-0472">Membrane</keyword>
<accession>A0A448ZZ65</accession>
<sequence length="126" mass="14248">MKKELKERNKLAIVDLVILSIETLLIIITISLYIADVALLKYAKGDGFRMGPFFITIMFLIFPNAWIYLAGFILTLIVTIYGIKENTNPTLYILTLIGAIVFPILSIICLSIIINKNKKAMLQQQN</sequence>
<reference evidence="2" key="1">
    <citation type="submission" date="2019-01" db="EMBL/GenBank/DDBJ databases">
        <authorList>
            <consortium name="Pathogen Informatics"/>
        </authorList>
    </citation>
    <scope>NUCLEOTIDE SEQUENCE [LARGE SCALE GENOMIC DNA]</scope>
    <source>
        <strain evidence="2">NCTC10113</strain>
    </source>
</reference>
<dbReference type="EMBL" id="LR214939">
    <property type="protein sequence ID" value="VEU56526.1"/>
    <property type="molecule type" value="Genomic_DNA"/>
</dbReference>
<name>A0A448ZZ65_METSV</name>
<proteinExistence type="predicted"/>
<dbReference type="AlphaFoldDB" id="A0A448ZZ65"/>
<evidence type="ECO:0000313" key="2">
    <source>
        <dbReference type="EMBL" id="VEU56526.1"/>
    </source>
</evidence>
<protein>
    <submittedName>
        <fullName evidence="2">Uncharacterized protein</fullName>
    </submittedName>
</protein>
<organism evidence="2">
    <name type="scientific">Metamycoplasma salivarium</name>
    <name type="common">Mycoplasma salivarium</name>
    <dbReference type="NCBI Taxonomy" id="2124"/>
    <lineage>
        <taxon>Bacteria</taxon>
        <taxon>Bacillati</taxon>
        <taxon>Mycoplasmatota</taxon>
        <taxon>Mycoplasmoidales</taxon>
        <taxon>Metamycoplasmataceae</taxon>
        <taxon>Metamycoplasma</taxon>
    </lineage>
</organism>
<gene>
    <name evidence="2" type="ORF">NCTC10113_01435</name>
</gene>
<feature type="transmembrane region" description="Helical" evidence="1">
    <location>
        <begin position="91"/>
        <end position="114"/>
    </location>
</feature>
<feature type="transmembrane region" description="Helical" evidence="1">
    <location>
        <begin position="12"/>
        <end position="34"/>
    </location>
</feature>
<feature type="transmembrane region" description="Helical" evidence="1">
    <location>
        <begin position="54"/>
        <end position="79"/>
    </location>
</feature>
<geneLocation type="plasmid" evidence="2">
    <name>2</name>
</geneLocation>
<keyword evidence="2" id="KW-0614">Plasmid</keyword>